<feature type="coiled-coil region" evidence="8">
    <location>
        <begin position="360"/>
        <end position="387"/>
    </location>
</feature>
<reference evidence="11" key="1">
    <citation type="submission" date="2021-05" db="EMBL/GenBank/DDBJ databases">
        <title>The genome of the haptophyte Pavlova lutheri (Diacronema luteri, Pavlovales) - a model for lipid biosynthesis in eukaryotic algae.</title>
        <authorList>
            <person name="Hulatt C.J."/>
            <person name="Posewitz M.C."/>
        </authorList>
    </citation>
    <scope>NUCLEOTIDE SEQUENCE</scope>
    <source>
        <strain evidence="11">NIVA-4/92</strain>
    </source>
</reference>
<feature type="binding site" evidence="6">
    <location>
        <begin position="90"/>
        <end position="97"/>
    </location>
    <ligand>
        <name>ATP</name>
        <dbReference type="ChEBI" id="CHEBI:30616"/>
    </ligand>
</feature>
<dbReference type="EMBL" id="JAGTXO010000008">
    <property type="protein sequence ID" value="KAG8466476.1"/>
    <property type="molecule type" value="Genomic_DNA"/>
</dbReference>
<dbReference type="SUPFAM" id="SSF52540">
    <property type="entry name" value="P-loop containing nucleoside triphosphate hydrolases"/>
    <property type="match status" value="1"/>
</dbReference>
<evidence type="ECO:0000256" key="3">
    <source>
        <dbReference type="ARBA" id="ARBA00022840"/>
    </source>
</evidence>
<dbReference type="InterPro" id="IPR036961">
    <property type="entry name" value="Kinesin_motor_dom_sf"/>
</dbReference>
<keyword evidence="4 8" id="KW-0175">Coiled coil</keyword>
<feature type="region of interest" description="Disordered" evidence="9">
    <location>
        <begin position="500"/>
        <end position="525"/>
    </location>
</feature>
<proteinExistence type="inferred from homology"/>
<sequence>MTRITVAVRTRPTATFASEVIKIQSDNRGIVVELPKEHADEYVNNQTLTFSWVFDAVLHNASQDAVYARIAAPAVADALKGINGTVLMYGQTGSGKTYTTIGDMGTFKYRGIVPRALADVYAYIEARPEMEVSVSISYLEVYNDQLSDLLGAIPAPAGSAARAYSGGGGGGGGDLQICEDGKSGEISVKGLRVLPAHSEQAALALLFEGESNRAVAFHELNKASTRGHAVLTVYLTARSRVESSGRVLSSKLNLVDLAGSERLKKTATSGERMAESMAINRSLSYLEQLVVALGSKNRSHLPYRQSKLTHLLKDAIGGNCKTALVACIYGESTHIEETVSTLNFASRVMRVTNAVTVNAAQDQSMVLRRLEAENKQLRQELAMHDSLASRSRVAYDAYTEAQRAELRERLRAFLNGGAPSIEPESVRMMSEMLEQMKVLWVGLKLELQQRTAADAHPTRTLEAAAAALVEPVGGAGDAGETATVGELDAARSAGIAIGHAPDSAAPAGGFEMPTRRGLTSPTPGSGGFASGDESGGMGGLGGLGGLNGTALSSGAGVADRNEAFALYKAHAGAEANGQLLEAKGAQARLRQMLRAHAERVNGLKAQIAAETAALESKRAERARIEARAASSARTGAAADDGELIIDEEEYALLKALKARKADYRAAHDAHAHTSAELKALTDRADSLRASLLADFNDWFASGGGASLDVFTPPPEKLPRGADVMDDDEAFDMLEQERVREAEPDSLAFFNATKSMKKRGKALRAV</sequence>
<evidence type="ECO:0000256" key="7">
    <source>
        <dbReference type="RuleBase" id="RU000394"/>
    </source>
</evidence>
<dbReference type="Pfam" id="PF00225">
    <property type="entry name" value="Kinesin"/>
    <property type="match status" value="1"/>
</dbReference>
<name>A0A8J6CCU5_DIALT</name>
<feature type="coiled-coil region" evidence="8">
    <location>
        <begin position="600"/>
        <end position="627"/>
    </location>
</feature>
<protein>
    <recommendedName>
        <fullName evidence="7">Kinesin-like protein</fullName>
    </recommendedName>
</protein>
<keyword evidence="2 6" id="KW-0547">Nucleotide-binding</keyword>
<feature type="domain" description="Kinesin motor" evidence="10">
    <location>
        <begin position="3"/>
        <end position="351"/>
    </location>
</feature>
<evidence type="ECO:0000256" key="8">
    <source>
        <dbReference type="SAM" id="Coils"/>
    </source>
</evidence>
<keyword evidence="3 6" id="KW-0067">ATP-binding</keyword>
<dbReference type="GO" id="GO:0005874">
    <property type="term" value="C:microtubule"/>
    <property type="evidence" value="ECO:0007669"/>
    <property type="project" value="UniProtKB-KW"/>
</dbReference>
<dbReference type="PANTHER" id="PTHR47968:SF36">
    <property type="entry name" value="KINESIN HEAVY CHAIN ISOFORM X1"/>
    <property type="match status" value="1"/>
</dbReference>
<dbReference type="GO" id="GO:0008017">
    <property type="term" value="F:microtubule binding"/>
    <property type="evidence" value="ECO:0007669"/>
    <property type="project" value="InterPro"/>
</dbReference>
<dbReference type="AlphaFoldDB" id="A0A8J6CCU5"/>
<dbReference type="PANTHER" id="PTHR47968">
    <property type="entry name" value="CENTROMERE PROTEIN E"/>
    <property type="match status" value="1"/>
</dbReference>
<evidence type="ECO:0000313" key="11">
    <source>
        <dbReference type="EMBL" id="KAG8466476.1"/>
    </source>
</evidence>
<evidence type="ECO:0000256" key="2">
    <source>
        <dbReference type="ARBA" id="ARBA00022741"/>
    </source>
</evidence>
<evidence type="ECO:0000259" key="10">
    <source>
        <dbReference type="PROSITE" id="PS50067"/>
    </source>
</evidence>
<dbReference type="InterPro" id="IPR056524">
    <property type="entry name" value="KIF6/9_C"/>
</dbReference>
<dbReference type="OrthoDB" id="3176171at2759"/>
<gene>
    <name evidence="11" type="ORF">KFE25_002232</name>
</gene>
<dbReference type="Proteomes" id="UP000751190">
    <property type="component" value="Unassembled WGS sequence"/>
</dbReference>
<dbReference type="PROSITE" id="PS50067">
    <property type="entry name" value="KINESIN_MOTOR_2"/>
    <property type="match status" value="1"/>
</dbReference>
<dbReference type="Pfam" id="PF23735">
    <property type="entry name" value="KIF9"/>
    <property type="match status" value="1"/>
</dbReference>
<dbReference type="InterPro" id="IPR001752">
    <property type="entry name" value="Kinesin_motor_dom"/>
</dbReference>
<dbReference type="InterPro" id="IPR027640">
    <property type="entry name" value="Kinesin-like_fam"/>
</dbReference>
<dbReference type="Gene3D" id="3.40.850.10">
    <property type="entry name" value="Kinesin motor domain"/>
    <property type="match status" value="1"/>
</dbReference>
<dbReference type="PRINTS" id="PR00380">
    <property type="entry name" value="KINESINHEAVY"/>
</dbReference>
<keyword evidence="5 6" id="KW-0505">Motor protein</keyword>
<evidence type="ECO:0000256" key="5">
    <source>
        <dbReference type="ARBA" id="ARBA00023175"/>
    </source>
</evidence>
<dbReference type="PROSITE" id="PS00411">
    <property type="entry name" value="KINESIN_MOTOR_1"/>
    <property type="match status" value="1"/>
</dbReference>
<dbReference type="GO" id="GO:0005524">
    <property type="term" value="F:ATP binding"/>
    <property type="evidence" value="ECO:0007669"/>
    <property type="project" value="UniProtKB-UniRule"/>
</dbReference>
<accession>A0A8J6CCU5</accession>
<dbReference type="GO" id="GO:0007018">
    <property type="term" value="P:microtubule-based movement"/>
    <property type="evidence" value="ECO:0007669"/>
    <property type="project" value="InterPro"/>
</dbReference>
<comment type="similarity">
    <text evidence="6 7">Belongs to the TRAFAC class myosin-kinesin ATPase superfamily. Kinesin family.</text>
</comment>
<evidence type="ECO:0000256" key="6">
    <source>
        <dbReference type="PROSITE-ProRule" id="PRU00283"/>
    </source>
</evidence>
<evidence type="ECO:0000256" key="4">
    <source>
        <dbReference type="ARBA" id="ARBA00023054"/>
    </source>
</evidence>
<dbReference type="InterPro" id="IPR019821">
    <property type="entry name" value="Kinesin_motor_CS"/>
</dbReference>
<keyword evidence="12" id="KW-1185">Reference proteome</keyword>
<evidence type="ECO:0000256" key="1">
    <source>
        <dbReference type="ARBA" id="ARBA00022701"/>
    </source>
</evidence>
<evidence type="ECO:0000313" key="12">
    <source>
        <dbReference type="Proteomes" id="UP000751190"/>
    </source>
</evidence>
<evidence type="ECO:0000256" key="9">
    <source>
        <dbReference type="SAM" id="MobiDB-lite"/>
    </source>
</evidence>
<comment type="caution">
    <text evidence="11">The sequence shown here is derived from an EMBL/GenBank/DDBJ whole genome shotgun (WGS) entry which is preliminary data.</text>
</comment>
<organism evidence="11 12">
    <name type="scientific">Diacronema lutheri</name>
    <name type="common">Unicellular marine alga</name>
    <name type="synonym">Monochrysis lutheri</name>
    <dbReference type="NCBI Taxonomy" id="2081491"/>
    <lineage>
        <taxon>Eukaryota</taxon>
        <taxon>Haptista</taxon>
        <taxon>Haptophyta</taxon>
        <taxon>Pavlovophyceae</taxon>
        <taxon>Pavlovales</taxon>
        <taxon>Pavlovaceae</taxon>
        <taxon>Diacronema</taxon>
    </lineage>
</organism>
<dbReference type="InterPro" id="IPR027417">
    <property type="entry name" value="P-loop_NTPase"/>
</dbReference>
<dbReference type="SMART" id="SM00129">
    <property type="entry name" value="KISc"/>
    <property type="match status" value="1"/>
</dbReference>
<dbReference type="OMA" id="LMFACIW"/>
<keyword evidence="1 7" id="KW-0493">Microtubule</keyword>
<dbReference type="GO" id="GO:0003777">
    <property type="term" value="F:microtubule motor activity"/>
    <property type="evidence" value="ECO:0007669"/>
    <property type="project" value="InterPro"/>
</dbReference>